<evidence type="ECO:0000256" key="1">
    <source>
        <dbReference type="ARBA" id="ARBA00022737"/>
    </source>
</evidence>
<reference evidence="5" key="2">
    <citation type="journal article" date="2021" name="Sci. Rep.">
        <title>The distribution of antibiotic resistance genes in chicken gut microbiota commensals.</title>
        <authorList>
            <person name="Juricova H."/>
            <person name="Matiasovicova J."/>
            <person name="Kubasova T."/>
            <person name="Cejkova D."/>
            <person name="Rychlik I."/>
        </authorList>
    </citation>
    <scope>NUCLEOTIDE SEQUENCE</scope>
    <source>
        <strain evidence="5">An559</strain>
    </source>
</reference>
<evidence type="ECO:0000256" key="2">
    <source>
        <dbReference type="SAM" id="Phobius"/>
    </source>
</evidence>
<dbReference type="GO" id="GO:0003824">
    <property type="term" value="F:catalytic activity"/>
    <property type="evidence" value="ECO:0007669"/>
    <property type="project" value="InterPro"/>
</dbReference>
<keyword evidence="2" id="KW-1133">Transmembrane helix</keyword>
<sequence length="477" mass="51089">MRKLFVIFSIIFSLLLPYSVAADSGSTDSSVIFAVYDATADSYLLKPTPVSVSSSFSYLSLLDQLSDDGVLSVKIENGSPVSIQNTESGYILQKTQTSAFYLKTDNTVLDDTVWMSAIGNAGIVEIVFSSEALDLPKEAILSKNSITAQGEATVTALTEAGHWLSMNQDSTTLYFMAMTASNQSLSPSDVATLPAALQAHPPEDAQTAAEELLMLSACGYSQTNQAVSERVAFLASCQIDTDNGDLLVQVLRALDSQNYTLPDNAENTRFSLCSRLLLMQNEDGGFSTNKGFASSPWTTLDAMLVLSNYSKEDETVANAIRNAASYISNLNQTSSLAHATTYSSTRILAKMISALICNQIDPSEDRFAIDGVSPIDYLLARQNEDGGFCAEPGEASSLEATETAALALSALNKGRNPYLFSSAAQEETSLSSLNEATPSALANSTQPPWLMIGIVAGCVVLFVVIIIAILYRRKKKS</sequence>
<evidence type="ECO:0000259" key="4">
    <source>
        <dbReference type="Pfam" id="PF00432"/>
    </source>
</evidence>
<dbReference type="AlphaFoldDB" id="A0A938X7N6"/>
<keyword evidence="1" id="KW-0677">Repeat</keyword>
<keyword evidence="6" id="KW-1185">Reference proteome</keyword>
<dbReference type="InterPro" id="IPR001330">
    <property type="entry name" value="Prenyltrans"/>
</dbReference>
<dbReference type="CDD" id="cd00688">
    <property type="entry name" value="ISOPREN_C2_like"/>
    <property type="match status" value="1"/>
</dbReference>
<protein>
    <submittedName>
        <fullName evidence="5">Terpene cyclase/mutase family protein</fullName>
    </submittedName>
</protein>
<dbReference type="Proteomes" id="UP000774750">
    <property type="component" value="Unassembled WGS sequence"/>
</dbReference>
<proteinExistence type="predicted"/>
<keyword evidence="2" id="KW-0472">Membrane</keyword>
<dbReference type="EMBL" id="JACJKY010000016">
    <property type="protein sequence ID" value="MBM6921443.1"/>
    <property type="molecule type" value="Genomic_DNA"/>
</dbReference>
<dbReference type="RefSeq" id="WP_204447398.1">
    <property type="nucleotide sequence ID" value="NZ_JACJKY010000016.1"/>
</dbReference>
<gene>
    <name evidence="5" type="ORF">H6A12_09780</name>
</gene>
<dbReference type="InterPro" id="IPR008930">
    <property type="entry name" value="Terpenoid_cyclase/PrenylTrfase"/>
</dbReference>
<dbReference type="Gene3D" id="1.50.10.20">
    <property type="match status" value="1"/>
</dbReference>
<dbReference type="Pfam" id="PF00432">
    <property type="entry name" value="Prenyltrans"/>
    <property type="match status" value="1"/>
</dbReference>
<feature type="chain" id="PRO_5038080314" evidence="3">
    <location>
        <begin position="22"/>
        <end position="477"/>
    </location>
</feature>
<accession>A0A938X7N6</accession>
<feature type="transmembrane region" description="Helical" evidence="2">
    <location>
        <begin position="449"/>
        <end position="471"/>
    </location>
</feature>
<keyword evidence="2" id="KW-0812">Transmembrane</keyword>
<keyword evidence="3" id="KW-0732">Signal</keyword>
<evidence type="ECO:0000256" key="3">
    <source>
        <dbReference type="SAM" id="SignalP"/>
    </source>
</evidence>
<name>A0A938X7N6_9FIRM</name>
<feature type="signal peptide" evidence="3">
    <location>
        <begin position="1"/>
        <end position="21"/>
    </location>
</feature>
<evidence type="ECO:0000313" key="6">
    <source>
        <dbReference type="Proteomes" id="UP000774750"/>
    </source>
</evidence>
<dbReference type="SUPFAM" id="SSF48239">
    <property type="entry name" value="Terpenoid cyclases/Protein prenyltransferases"/>
    <property type="match status" value="1"/>
</dbReference>
<comment type="caution">
    <text evidence="5">The sequence shown here is derived from an EMBL/GenBank/DDBJ whole genome shotgun (WGS) entry which is preliminary data.</text>
</comment>
<organism evidence="5 6">
    <name type="scientific">Merdimmobilis hominis</name>
    <dbReference type="NCBI Taxonomy" id="2897707"/>
    <lineage>
        <taxon>Bacteria</taxon>
        <taxon>Bacillati</taxon>
        <taxon>Bacillota</taxon>
        <taxon>Clostridia</taxon>
        <taxon>Eubacteriales</taxon>
        <taxon>Oscillospiraceae</taxon>
        <taxon>Merdimmobilis</taxon>
    </lineage>
</organism>
<reference evidence="5" key="1">
    <citation type="submission" date="2020-08" db="EMBL/GenBank/DDBJ databases">
        <authorList>
            <person name="Cejkova D."/>
            <person name="Kubasova T."/>
            <person name="Jahodarova E."/>
            <person name="Rychlik I."/>
        </authorList>
    </citation>
    <scope>NUCLEOTIDE SEQUENCE</scope>
    <source>
        <strain evidence="5">An559</strain>
    </source>
</reference>
<evidence type="ECO:0000313" key="5">
    <source>
        <dbReference type="EMBL" id="MBM6921443.1"/>
    </source>
</evidence>
<feature type="domain" description="Prenyltransferase alpha-alpha toroid" evidence="4">
    <location>
        <begin position="253"/>
        <end position="416"/>
    </location>
</feature>